<protein>
    <submittedName>
        <fullName evidence="1">Uncharacterized protein</fullName>
    </submittedName>
</protein>
<evidence type="ECO:0000313" key="2">
    <source>
        <dbReference type="Proteomes" id="UP000663874"/>
    </source>
</evidence>
<dbReference type="Proteomes" id="UP000663874">
    <property type="component" value="Unassembled WGS sequence"/>
</dbReference>
<dbReference type="AlphaFoldDB" id="A0A820M561"/>
<name>A0A820M561_9BILA</name>
<comment type="caution">
    <text evidence="1">The sequence shown here is derived from an EMBL/GenBank/DDBJ whole genome shotgun (WGS) entry which is preliminary data.</text>
</comment>
<proteinExistence type="predicted"/>
<organism evidence="1 2">
    <name type="scientific">Rotaria sordida</name>
    <dbReference type="NCBI Taxonomy" id="392033"/>
    <lineage>
        <taxon>Eukaryota</taxon>
        <taxon>Metazoa</taxon>
        <taxon>Spiralia</taxon>
        <taxon>Gnathifera</taxon>
        <taxon>Rotifera</taxon>
        <taxon>Eurotatoria</taxon>
        <taxon>Bdelloidea</taxon>
        <taxon>Philodinida</taxon>
        <taxon>Philodinidae</taxon>
        <taxon>Rotaria</taxon>
    </lineage>
</organism>
<feature type="non-terminal residue" evidence="1">
    <location>
        <position position="32"/>
    </location>
</feature>
<gene>
    <name evidence="1" type="ORF">FNK824_LOCUS42923</name>
</gene>
<sequence length="32" mass="3473">ALLNPNEASPLGTRAVINILEHTMVFQAIELP</sequence>
<reference evidence="1" key="1">
    <citation type="submission" date="2021-02" db="EMBL/GenBank/DDBJ databases">
        <authorList>
            <person name="Nowell W R."/>
        </authorList>
    </citation>
    <scope>NUCLEOTIDE SEQUENCE</scope>
</reference>
<accession>A0A820M561</accession>
<dbReference type="EMBL" id="CAJOBE010054828">
    <property type="protein sequence ID" value="CAF4368669.1"/>
    <property type="molecule type" value="Genomic_DNA"/>
</dbReference>
<evidence type="ECO:0000313" key="1">
    <source>
        <dbReference type="EMBL" id="CAF4368669.1"/>
    </source>
</evidence>